<dbReference type="AlphaFoldDB" id="A0A0K1R9Y4"/>
<organism evidence="2 3">
    <name type="scientific">Corynebacterium riegelii</name>
    <dbReference type="NCBI Taxonomy" id="156976"/>
    <lineage>
        <taxon>Bacteria</taxon>
        <taxon>Bacillati</taxon>
        <taxon>Actinomycetota</taxon>
        <taxon>Actinomycetes</taxon>
        <taxon>Mycobacteriales</taxon>
        <taxon>Corynebacteriaceae</taxon>
        <taxon>Corynebacterium</taxon>
    </lineage>
</organism>
<feature type="chain" id="PRO_5005468062" evidence="1">
    <location>
        <begin position="22"/>
        <end position="112"/>
    </location>
</feature>
<evidence type="ECO:0000313" key="3">
    <source>
        <dbReference type="Proteomes" id="UP000060016"/>
    </source>
</evidence>
<keyword evidence="3" id="KW-1185">Reference proteome</keyword>
<dbReference type="PATRIC" id="fig|156976.3.peg.234"/>
<evidence type="ECO:0000313" key="2">
    <source>
        <dbReference type="EMBL" id="AKV58016.1"/>
    </source>
</evidence>
<protein>
    <submittedName>
        <fullName evidence="2">Uncharacterized protein</fullName>
    </submittedName>
</protein>
<dbReference type="Proteomes" id="UP000060016">
    <property type="component" value="Chromosome"/>
</dbReference>
<evidence type="ECO:0000256" key="1">
    <source>
        <dbReference type="SAM" id="SignalP"/>
    </source>
</evidence>
<dbReference type="KEGG" id="crie:AK829_01220"/>
<feature type="signal peptide" evidence="1">
    <location>
        <begin position="1"/>
        <end position="21"/>
    </location>
</feature>
<accession>A0A0K1R9Y4</accession>
<name>A0A0K1R9Y4_9CORY</name>
<keyword evidence="1" id="KW-0732">Signal</keyword>
<sequence>MKRFGALLLTTLTLTLTTACTNNGGVDLEAPVYVTVDSLDGAKVTITKHQPLVVPVGENLDPDAWTEGSVEDETIATFESGPSFRAVGVGTTSAQLTNPDTGEVYTFTLVAK</sequence>
<dbReference type="STRING" id="156976.AK829_01220"/>
<gene>
    <name evidence="2" type="ORF">AK829_01220</name>
</gene>
<proteinExistence type="predicted"/>
<dbReference type="PROSITE" id="PS51257">
    <property type="entry name" value="PROKAR_LIPOPROTEIN"/>
    <property type="match status" value="1"/>
</dbReference>
<reference evidence="2 3" key="1">
    <citation type="submission" date="2015-08" db="EMBL/GenBank/DDBJ databases">
        <authorList>
            <person name="Babu N.S."/>
            <person name="Beckwith C.J."/>
            <person name="Beseler K.G."/>
            <person name="Brison A."/>
            <person name="Carone J.V."/>
            <person name="Caskin T.P."/>
            <person name="Diamond M."/>
            <person name="Durham M.E."/>
            <person name="Foxe J.M."/>
            <person name="Go M."/>
            <person name="Henderson B.A."/>
            <person name="Jones I.B."/>
            <person name="McGettigan J.A."/>
            <person name="Micheletti S.J."/>
            <person name="Nasrallah M.E."/>
            <person name="Ortiz D."/>
            <person name="Piller C.R."/>
            <person name="Privatt S.R."/>
            <person name="Schneider S.L."/>
            <person name="Sharp S."/>
            <person name="Smith T.C."/>
            <person name="Stanton J.D."/>
            <person name="Ullery H.E."/>
            <person name="Wilson R.J."/>
            <person name="Serrano M.G."/>
            <person name="Buck G."/>
            <person name="Lee V."/>
            <person name="Wang Y."/>
            <person name="Carvalho R."/>
            <person name="Voegtly L."/>
            <person name="Shi R."/>
            <person name="Duckworth R."/>
            <person name="Johnson A."/>
            <person name="Loviza R."/>
            <person name="Walstead R."/>
            <person name="Shah Z."/>
            <person name="Kiflezghi M."/>
            <person name="Wade K."/>
            <person name="Ball S.L."/>
            <person name="Bradley K.W."/>
            <person name="Asai D.J."/>
            <person name="Bowman C.A."/>
            <person name="Russell D.A."/>
            <person name="Pope W.H."/>
            <person name="Jacobs-Sera D."/>
            <person name="Hendrix R.W."/>
            <person name="Hatfull G.F."/>
        </authorList>
    </citation>
    <scope>NUCLEOTIDE SEQUENCE [LARGE SCALE GENOMIC DNA]</scope>
    <source>
        <strain evidence="2 3">PUDD_83A45</strain>
    </source>
</reference>
<dbReference type="EMBL" id="CP012342">
    <property type="protein sequence ID" value="AKV58016.1"/>
    <property type="molecule type" value="Genomic_DNA"/>
</dbReference>